<dbReference type="PANTHER" id="PTHR10083">
    <property type="entry name" value="KUNITZ-TYPE PROTEASE INHIBITOR-RELATED"/>
    <property type="match status" value="1"/>
</dbReference>
<dbReference type="InterPro" id="IPR050098">
    <property type="entry name" value="TFPI/VKTCI-like"/>
</dbReference>
<organism evidence="5 6">
    <name type="scientific">Meloidogyne enterolobii</name>
    <name type="common">Root-knot nematode worm</name>
    <name type="synonym">Meloidogyne mayaguensis</name>
    <dbReference type="NCBI Taxonomy" id="390850"/>
    <lineage>
        <taxon>Eukaryota</taxon>
        <taxon>Metazoa</taxon>
        <taxon>Ecdysozoa</taxon>
        <taxon>Nematoda</taxon>
        <taxon>Chromadorea</taxon>
        <taxon>Rhabditida</taxon>
        <taxon>Tylenchina</taxon>
        <taxon>Tylenchomorpha</taxon>
        <taxon>Tylenchoidea</taxon>
        <taxon>Meloidogynidae</taxon>
        <taxon>Meloidogyninae</taxon>
        <taxon>Meloidogyne</taxon>
    </lineage>
</organism>
<evidence type="ECO:0000313" key="5">
    <source>
        <dbReference type="EMBL" id="CAD2198309.1"/>
    </source>
</evidence>
<proteinExistence type="predicted"/>
<evidence type="ECO:0000259" key="4">
    <source>
        <dbReference type="PROSITE" id="PS50279"/>
    </source>
</evidence>
<dbReference type="EMBL" id="CAJEWN010001545">
    <property type="protein sequence ID" value="CAD2198309.1"/>
    <property type="molecule type" value="Genomic_DNA"/>
</dbReference>
<dbReference type="PROSITE" id="PS00280">
    <property type="entry name" value="BPTI_KUNITZ_1"/>
    <property type="match status" value="1"/>
</dbReference>
<dbReference type="SMART" id="SM00131">
    <property type="entry name" value="KU"/>
    <property type="match status" value="1"/>
</dbReference>
<evidence type="ECO:0000313" key="6">
    <source>
        <dbReference type="Proteomes" id="UP000580250"/>
    </source>
</evidence>
<dbReference type="AlphaFoldDB" id="A0A6V7XG57"/>
<sequence length="81" mass="9204">MRFAAASPYFAARRFLCKRAMTAVSGSCYLPKSVGNCRGSFQRWWYDNGYCKSFIYGGCGGNANRFYSYAECQRACRVSFL</sequence>
<dbReference type="PANTHER" id="PTHR10083:SF374">
    <property type="entry name" value="BPTI_KUNITZ INHIBITOR DOMAIN-CONTAINING PROTEIN"/>
    <property type="match status" value="1"/>
</dbReference>
<dbReference type="GO" id="GO:0004867">
    <property type="term" value="F:serine-type endopeptidase inhibitor activity"/>
    <property type="evidence" value="ECO:0007669"/>
    <property type="project" value="UniProtKB-KW"/>
</dbReference>
<dbReference type="Pfam" id="PF00014">
    <property type="entry name" value="Kunitz_BPTI"/>
    <property type="match status" value="1"/>
</dbReference>
<accession>A0A6V7XG57</accession>
<dbReference type="InterPro" id="IPR036880">
    <property type="entry name" value="Kunitz_BPTI_sf"/>
</dbReference>
<dbReference type="CDD" id="cd00109">
    <property type="entry name" value="Kunitz-type"/>
    <property type="match status" value="1"/>
</dbReference>
<dbReference type="GO" id="GO:0005615">
    <property type="term" value="C:extracellular space"/>
    <property type="evidence" value="ECO:0007669"/>
    <property type="project" value="TreeGrafter"/>
</dbReference>
<comment type="caution">
    <text evidence="5">The sequence shown here is derived from an EMBL/GenBank/DDBJ whole genome shotgun (WGS) entry which is preliminary data.</text>
</comment>
<dbReference type="SUPFAM" id="SSF57362">
    <property type="entry name" value="BPTI-like"/>
    <property type="match status" value="1"/>
</dbReference>
<reference evidence="5 6" key="1">
    <citation type="submission" date="2020-08" db="EMBL/GenBank/DDBJ databases">
        <authorList>
            <person name="Koutsovoulos G."/>
            <person name="Danchin GJ E."/>
        </authorList>
    </citation>
    <scope>NUCLEOTIDE SEQUENCE [LARGE SCALE GENOMIC DNA]</scope>
</reference>
<dbReference type="InterPro" id="IPR020901">
    <property type="entry name" value="Prtase_inh_Kunz-CS"/>
</dbReference>
<keyword evidence="1" id="KW-0646">Protease inhibitor</keyword>
<evidence type="ECO:0000256" key="2">
    <source>
        <dbReference type="ARBA" id="ARBA00022900"/>
    </source>
</evidence>
<dbReference type="OrthoDB" id="4473401at2759"/>
<dbReference type="InterPro" id="IPR002223">
    <property type="entry name" value="Kunitz_BPTI"/>
</dbReference>
<gene>
    <name evidence="5" type="ORF">MENT_LOCUS51607</name>
</gene>
<feature type="domain" description="BPTI/Kunitz inhibitor" evidence="4">
    <location>
        <begin position="28"/>
        <end position="76"/>
    </location>
</feature>
<dbReference type="PRINTS" id="PR00759">
    <property type="entry name" value="BASICPTASE"/>
</dbReference>
<evidence type="ECO:0000256" key="1">
    <source>
        <dbReference type="ARBA" id="ARBA00022690"/>
    </source>
</evidence>
<dbReference type="PROSITE" id="PS50279">
    <property type="entry name" value="BPTI_KUNITZ_2"/>
    <property type="match status" value="1"/>
</dbReference>
<dbReference type="Proteomes" id="UP000580250">
    <property type="component" value="Unassembled WGS sequence"/>
</dbReference>
<evidence type="ECO:0000256" key="3">
    <source>
        <dbReference type="ARBA" id="ARBA00023157"/>
    </source>
</evidence>
<dbReference type="Gene3D" id="4.10.410.10">
    <property type="entry name" value="Pancreatic trypsin inhibitor Kunitz domain"/>
    <property type="match status" value="1"/>
</dbReference>
<keyword evidence="2" id="KW-0722">Serine protease inhibitor</keyword>
<protein>
    <recommendedName>
        <fullName evidence="4">BPTI/Kunitz inhibitor domain-containing protein</fullName>
    </recommendedName>
</protein>
<keyword evidence="3" id="KW-1015">Disulfide bond</keyword>
<name>A0A6V7XG57_MELEN</name>